<gene>
    <name evidence="1" type="ORF">FC695_38425</name>
</gene>
<proteinExistence type="predicted"/>
<protein>
    <submittedName>
        <fullName evidence="1">DUF3189 family protein</fullName>
    </submittedName>
</protein>
<evidence type="ECO:0000313" key="2">
    <source>
        <dbReference type="Proteomes" id="UP000308444"/>
    </source>
</evidence>
<accession>A0A9X9F1T2</accession>
<dbReference type="Proteomes" id="UP000308444">
    <property type="component" value="Unassembled WGS sequence"/>
</dbReference>
<dbReference type="Pfam" id="PF11385">
    <property type="entry name" value="DUF3189"/>
    <property type="match status" value="1"/>
</dbReference>
<name>A0A9X9F1T2_BACCE</name>
<evidence type="ECO:0000313" key="1">
    <source>
        <dbReference type="EMBL" id="TKI87983.1"/>
    </source>
</evidence>
<organism evidence="1 2">
    <name type="scientific">Bacillus cereus</name>
    <dbReference type="NCBI Taxonomy" id="1396"/>
    <lineage>
        <taxon>Bacteria</taxon>
        <taxon>Bacillati</taxon>
        <taxon>Bacillota</taxon>
        <taxon>Bacilli</taxon>
        <taxon>Bacillales</taxon>
        <taxon>Bacillaceae</taxon>
        <taxon>Bacillus</taxon>
        <taxon>Bacillus cereus group</taxon>
    </lineage>
</organism>
<dbReference type="AlphaFoldDB" id="A0A9X9F1T2"/>
<dbReference type="InterPro" id="IPR021525">
    <property type="entry name" value="DUF3189"/>
</dbReference>
<sequence>MIYIYTDFGGTHTTSLAAAYHLNKLPTDRKLTKEEILNVDYFNKLKTEDMGKIIFHGIDEHGHPVYTIGCGAS</sequence>
<comment type="caution">
    <text evidence="1">The sequence shown here is derived from an EMBL/GenBank/DDBJ whole genome shotgun (WGS) entry which is preliminary data.</text>
</comment>
<reference evidence="1 2" key="1">
    <citation type="journal article" date="2019" name="Environ. Microbiol.">
        <title>An active ?-lactamase is a part of an orchestrated cell wall stress resistance network of Bacillus subtilis and related rhizosphere species.</title>
        <authorList>
            <person name="Bucher T."/>
            <person name="Keren-Paz A."/>
            <person name="Hausser J."/>
            <person name="Olender T."/>
            <person name="Cytryn E."/>
            <person name="Kolodkin-Gal I."/>
        </authorList>
    </citation>
    <scope>NUCLEOTIDE SEQUENCE [LARGE SCALE GENOMIC DNA]</scope>
    <source>
        <strain evidence="1 2">I32</strain>
    </source>
</reference>
<dbReference type="EMBL" id="SZOH01004154">
    <property type="protein sequence ID" value="TKI87983.1"/>
    <property type="molecule type" value="Genomic_DNA"/>
</dbReference>
<feature type="non-terminal residue" evidence="1">
    <location>
        <position position="73"/>
    </location>
</feature>